<name>A0AA36A1W4_LACSI</name>
<keyword evidence="2" id="KW-1185">Reference proteome</keyword>
<proteinExistence type="predicted"/>
<reference evidence="1" key="1">
    <citation type="submission" date="2023-04" db="EMBL/GenBank/DDBJ databases">
        <authorList>
            <person name="Vijverberg K."/>
            <person name="Xiong W."/>
            <person name="Schranz E."/>
        </authorList>
    </citation>
    <scope>NUCLEOTIDE SEQUENCE</scope>
</reference>
<gene>
    <name evidence="1" type="ORF">LSALG_LOCUS41490</name>
</gene>
<dbReference type="Proteomes" id="UP001177003">
    <property type="component" value="Chromosome 9"/>
</dbReference>
<accession>A0AA36A1W4</accession>
<evidence type="ECO:0000313" key="1">
    <source>
        <dbReference type="EMBL" id="CAI9303030.1"/>
    </source>
</evidence>
<evidence type="ECO:0000313" key="2">
    <source>
        <dbReference type="Proteomes" id="UP001177003"/>
    </source>
</evidence>
<dbReference type="EMBL" id="OX465085">
    <property type="protein sequence ID" value="CAI9303030.1"/>
    <property type="molecule type" value="Genomic_DNA"/>
</dbReference>
<sequence length="163" mass="18451">MIYGDGEDEFAGFNFCRFTIRIENDDESPDTRGQLKIIQEKLDSLHQASKPSSTDEYSQATVKSLLETLTKEHSTNLEKMNKVVDNSATVCNKTTKKVNKLISDATTFMNNFQTSFELNTTKATKQYLILAPLLKLKGKNFKKFIVALKIMLLKVVDYLVGNI</sequence>
<protein>
    <submittedName>
        <fullName evidence="1">Uncharacterized protein</fullName>
    </submittedName>
</protein>
<organism evidence="1 2">
    <name type="scientific">Lactuca saligna</name>
    <name type="common">Willowleaf lettuce</name>
    <dbReference type="NCBI Taxonomy" id="75948"/>
    <lineage>
        <taxon>Eukaryota</taxon>
        <taxon>Viridiplantae</taxon>
        <taxon>Streptophyta</taxon>
        <taxon>Embryophyta</taxon>
        <taxon>Tracheophyta</taxon>
        <taxon>Spermatophyta</taxon>
        <taxon>Magnoliopsida</taxon>
        <taxon>eudicotyledons</taxon>
        <taxon>Gunneridae</taxon>
        <taxon>Pentapetalae</taxon>
        <taxon>asterids</taxon>
        <taxon>campanulids</taxon>
        <taxon>Asterales</taxon>
        <taxon>Asteraceae</taxon>
        <taxon>Cichorioideae</taxon>
        <taxon>Cichorieae</taxon>
        <taxon>Lactucinae</taxon>
        <taxon>Lactuca</taxon>
    </lineage>
</organism>
<dbReference type="AlphaFoldDB" id="A0AA36A1W4"/>